<feature type="region of interest" description="Disordered" evidence="1">
    <location>
        <begin position="30"/>
        <end position="58"/>
    </location>
</feature>
<gene>
    <name evidence="2" type="ORF">BamMEX5DRAFT_0260</name>
</gene>
<organism evidence="2 3">
    <name type="scientific">Burkholderia ambifaria MEX-5</name>
    <dbReference type="NCBI Taxonomy" id="396597"/>
    <lineage>
        <taxon>Bacteria</taxon>
        <taxon>Pseudomonadati</taxon>
        <taxon>Pseudomonadota</taxon>
        <taxon>Betaproteobacteria</taxon>
        <taxon>Burkholderiales</taxon>
        <taxon>Burkholderiaceae</taxon>
        <taxon>Burkholderia</taxon>
        <taxon>Burkholderia cepacia complex</taxon>
    </lineage>
</organism>
<sequence length="86" mass="9578">MPFLEFTVMSVDHAAECLTDISCDTVAADQSRVEPDVRAPERRAQRGDGRSRRFRFGDALDDAPPRAVTGSIAISFAVVSRRNWPR</sequence>
<name>B1SXJ4_9BURK</name>
<comment type="caution">
    <text evidence="2">The sequence shown here is derived from an EMBL/GenBank/DDBJ whole genome shotgun (WGS) entry which is preliminary data.</text>
</comment>
<evidence type="ECO:0000256" key="1">
    <source>
        <dbReference type="SAM" id="MobiDB-lite"/>
    </source>
</evidence>
<feature type="compositionally biased region" description="Basic and acidic residues" evidence="1">
    <location>
        <begin position="31"/>
        <end position="58"/>
    </location>
</feature>
<dbReference type="Proteomes" id="UP000004814">
    <property type="component" value="Unassembled WGS sequence"/>
</dbReference>
<dbReference type="AlphaFoldDB" id="B1SXJ4"/>
<evidence type="ECO:0000313" key="2">
    <source>
        <dbReference type="EMBL" id="EDT43977.1"/>
    </source>
</evidence>
<protein>
    <submittedName>
        <fullName evidence="2">Uncharacterized protein</fullName>
    </submittedName>
</protein>
<evidence type="ECO:0000313" key="3">
    <source>
        <dbReference type="Proteomes" id="UP000004814"/>
    </source>
</evidence>
<dbReference type="EMBL" id="ABLK01000004">
    <property type="protein sequence ID" value="EDT43977.1"/>
    <property type="molecule type" value="Genomic_DNA"/>
</dbReference>
<accession>B1SXJ4</accession>
<proteinExistence type="predicted"/>
<dbReference type="PATRIC" id="fig|396597.7.peg.8243"/>
<reference evidence="2 3" key="1">
    <citation type="submission" date="2008-03" db="EMBL/GenBank/DDBJ databases">
        <title>Sequencing of the draft genome and assembly of Burkholderia ambifaria MEX-5.</title>
        <authorList>
            <consortium name="US DOE Joint Genome Institute (JGI-PGF)"/>
            <person name="Copeland A."/>
            <person name="Lucas S."/>
            <person name="Lapidus A."/>
            <person name="Glavina del Rio T."/>
            <person name="Dalin E."/>
            <person name="Tice H."/>
            <person name="Bruce D."/>
            <person name="Goodwin L."/>
            <person name="Pitluck S."/>
            <person name="Larimer F."/>
            <person name="Land M.L."/>
            <person name="Hauser L."/>
            <person name="Tiedje J."/>
            <person name="Richardson P."/>
        </authorList>
    </citation>
    <scope>NUCLEOTIDE SEQUENCE [LARGE SCALE GENOMIC DNA]</scope>
    <source>
        <strain evidence="2 3">MEX-5</strain>
    </source>
</reference>